<dbReference type="AlphaFoldDB" id="A0A1D3D3X9"/>
<dbReference type="OrthoDB" id="166803at2759"/>
<comment type="caution">
    <text evidence="6">The sequence shown here is derived from an EMBL/GenBank/DDBJ whole genome shotgun (WGS) entry which is preliminary data.</text>
</comment>
<reference evidence="6 7" key="1">
    <citation type="journal article" date="2016" name="BMC Genomics">
        <title>Comparative genomics reveals Cyclospora cayetanensis possesses coccidia-like metabolism and invasion components but unique surface antigens.</title>
        <authorList>
            <person name="Liu S."/>
            <person name="Wang L."/>
            <person name="Zheng H."/>
            <person name="Xu Z."/>
            <person name="Roellig D.M."/>
            <person name="Li N."/>
            <person name="Frace M.A."/>
            <person name="Tang K."/>
            <person name="Arrowood M.J."/>
            <person name="Moss D.M."/>
            <person name="Zhang L."/>
            <person name="Feng Y."/>
            <person name="Xiao L."/>
        </authorList>
    </citation>
    <scope>NUCLEOTIDE SEQUENCE [LARGE SCALE GENOMIC DNA]</scope>
    <source>
        <strain evidence="6 7">CHN_HEN01</strain>
    </source>
</reference>
<keyword evidence="7" id="KW-1185">Reference proteome</keyword>
<dbReference type="GO" id="GO:0005886">
    <property type="term" value="C:plasma membrane"/>
    <property type="evidence" value="ECO:0007669"/>
    <property type="project" value="UniProtKB-SubCell"/>
</dbReference>
<name>A0A1D3D3X9_9EIME</name>
<evidence type="ECO:0000256" key="5">
    <source>
        <dbReference type="ARBA" id="ARBA00023136"/>
    </source>
</evidence>
<evidence type="ECO:0000313" key="6">
    <source>
        <dbReference type="EMBL" id="OEH78156.1"/>
    </source>
</evidence>
<dbReference type="Proteomes" id="UP000095192">
    <property type="component" value="Unassembled WGS sequence"/>
</dbReference>
<dbReference type="PANTHER" id="PTHR12677:SF59">
    <property type="entry name" value="GOLGI APPARATUS MEMBRANE PROTEIN TVP38-RELATED"/>
    <property type="match status" value="1"/>
</dbReference>
<gene>
    <name evidence="6" type="ORF">cyc_04014</name>
</gene>
<evidence type="ECO:0000256" key="4">
    <source>
        <dbReference type="ARBA" id="ARBA00022989"/>
    </source>
</evidence>
<evidence type="ECO:0000256" key="3">
    <source>
        <dbReference type="ARBA" id="ARBA00022692"/>
    </source>
</evidence>
<dbReference type="EMBL" id="JROU02000841">
    <property type="protein sequence ID" value="OEH78156.1"/>
    <property type="molecule type" value="Genomic_DNA"/>
</dbReference>
<evidence type="ECO:0000256" key="2">
    <source>
        <dbReference type="ARBA" id="ARBA00022475"/>
    </source>
</evidence>
<dbReference type="Pfam" id="PF09335">
    <property type="entry name" value="VTT_dom"/>
    <property type="match status" value="1"/>
</dbReference>
<dbReference type="InterPro" id="IPR032816">
    <property type="entry name" value="VTT_dom"/>
</dbReference>
<sequence>MASFFRLFSRGHFLGRNALESVTAESPLKNEAMASCVLAKATQASVGADPRASGSSGLPQLVMALFVIFGFLLIFFMPVKDVLRQVVEFQRSSPTTYVLTYIVAGLGIPAPLLSVLAGVLMGPSLLAVFVIIAGSLGSACFAFLISRFMLRELVVQRFVMRNKRLQAIDAALRKNSLKLVMCTRMVLPFTFNNYFLGTTSITLSNFALSTFVTGIPFAVVYAIIGGELQSLDDALAANSFELKSTEVNVFGICTVSKRYLEITGIFGGICLFVFIVRTVKQFADRVIREAQQQLDG</sequence>
<dbReference type="VEuPathDB" id="ToxoDB:cyc_04014"/>
<proteinExistence type="predicted"/>
<dbReference type="VEuPathDB" id="ToxoDB:LOC34620610"/>
<evidence type="ECO:0000256" key="1">
    <source>
        <dbReference type="ARBA" id="ARBA00004651"/>
    </source>
</evidence>
<keyword evidence="3" id="KW-0812">Transmembrane</keyword>
<dbReference type="GeneID" id="34620610"/>
<keyword evidence="5" id="KW-0472">Membrane</keyword>
<comment type="subcellular location">
    <subcellularLocation>
        <location evidence="1">Cell membrane</location>
        <topology evidence="1">Multi-pass membrane protein</topology>
    </subcellularLocation>
</comment>
<protein>
    <submittedName>
        <fullName evidence="6">Uncharacterized protein</fullName>
    </submittedName>
</protein>
<organism evidence="6 7">
    <name type="scientific">Cyclospora cayetanensis</name>
    <dbReference type="NCBI Taxonomy" id="88456"/>
    <lineage>
        <taxon>Eukaryota</taxon>
        <taxon>Sar</taxon>
        <taxon>Alveolata</taxon>
        <taxon>Apicomplexa</taxon>
        <taxon>Conoidasida</taxon>
        <taxon>Coccidia</taxon>
        <taxon>Eucoccidiorida</taxon>
        <taxon>Eimeriorina</taxon>
        <taxon>Eimeriidae</taxon>
        <taxon>Cyclospora</taxon>
    </lineage>
</organism>
<dbReference type="PANTHER" id="PTHR12677">
    <property type="entry name" value="GOLGI APPARATUS MEMBRANE PROTEIN TVP38-RELATED"/>
    <property type="match status" value="1"/>
</dbReference>
<dbReference type="InterPro" id="IPR015414">
    <property type="entry name" value="TMEM64"/>
</dbReference>
<keyword evidence="4" id="KW-1133">Transmembrane helix</keyword>
<keyword evidence="2" id="KW-1003">Cell membrane</keyword>
<accession>A0A1D3D3X9</accession>
<evidence type="ECO:0000313" key="7">
    <source>
        <dbReference type="Proteomes" id="UP000095192"/>
    </source>
</evidence>